<comment type="caution">
    <text evidence="1">The sequence shown here is derived from an EMBL/GenBank/DDBJ whole genome shotgun (WGS) entry which is preliminary data.</text>
</comment>
<keyword evidence="2" id="KW-1185">Reference proteome</keyword>
<evidence type="ECO:0008006" key="3">
    <source>
        <dbReference type="Google" id="ProtNLM"/>
    </source>
</evidence>
<dbReference type="RefSeq" id="WP_134117455.1">
    <property type="nucleotide sequence ID" value="NZ_SOEG01000020.1"/>
</dbReference>
<dbReference type="EMBL" id="SOEG01000020">
    <property type="protein sequence ID" value="TDX49116.1"/>
    <property type="molecule type" value="Genomic_DNA"/>
</dbReference>
<protein>
    <recommendedName>
        <fullName evidence="3">RinA family phage transcriptional activator</fullName>
    </recommendedName>
</protein>
<evidence type="ECO:0000313" key="1">
    <source>
        <dbReference type="EMBL" id="TDX49116.1"/>
    </source>
</evidence>
<organism evidence="1 2">
    <name type="scientific">Orenia marismortui</name>
    <dbReference type="NCBI Taxonomy" id="46469"/>
    <lineage>
        <taxon>Bacteria</taxon>
        <taxon>Bacillati</taxon>
        <taxon>Bacillota</taxon>
        <taxon>Clostridia</taxon>
        <taxon>Halanaerobiales</taxon>
        <taxon>Halobacteroidaceae</taxon>
        <taxon>Orenia</taxon>
    </lineage>
</organism>
<reference evidence="1 2" key="1">
    <citation type="submission" date="2019-03" db="EMBL/GenBank/DDBJ databases">
        <title>Subsurface microbial communities from deep shales in Ohio and West Virginia, USA.</title>
        <authorList>
            <person name="Wrighton K."/>
        </authorList>
    </citation>
    <scope>NUCLEOTIDE SEQUENCE [LARGE SCALE GENOMIC DNA]</scope>
    <source>
        <strain evidence="1 2">MSL 6dP</strain>
    </source>
</reference>
<name>A0A4R8H348_9FIRM</name>
<gene>
    <name evidence="1" type="ORF">C7959_12010</name>
</gene>
<sequence>MAAKIIEEKEVTREDREQMAELVKLYLTGELETMIEFEALKAESEPATGGTDYSSCTGGSGGQGVNVIEQFDNNRRRALWKKNRLIRIKKMMRLAFRMINGEGKKILELFYIDECSILIIAGKIGHSERTVKRKKRNTLDQLCIHIDLGRCKII</sequence>
<accession>A0A4R8H348</accession>
<proteinExistence type="predicted"/>
<dbReference type="AlphaFoldDB" id="A0A4R8H348"/>
<evidence type="ECO:0000313" key="2">
    <source>
        <dbReference type="Proteomes" id="UP000295832"/>
    </source>
</evidence>
<dbReference type="Proteomes" id="UP000295832">
    <property type="component" value="Unassembled WGS sequence"/>
</dbReference>